<keyword evidence="6" id="KW-0119">Carbohydrate metabolism</keyword>
<organism evidence="11 12">
    <name type="scientific">Curvularia clavata</name>
    <dbReference type="NCBI Taxonomy" id="95742"/>
    <lineage>
        <taxon>Eukaryota</taxon>
        <taxon>Fungi</taxon>
        <taxon>Dikarya</taxon>
        <taxon>Ascomycota</taxon>
        <taxon>Pezizomycotina</taxon>
        <taxon>Dothideomycetes</taxon>
        <taxon>Pleosporomycetidae</taxon>
        <taxon>Pleosporales</taxon>
        <taxon>Pleosporineae</taxon>
        <taxon>Pleosporaceae</taxon>
        <taxon>Curvularia</taxon>
    </lineage>
</organism>
<evidence type="ECO:0000313" key="12">
    <source>
        <dbReference type="Proteomes" id="UP001056012"/>
    </source>
</evidence>
<dbReference type="PANTHER" id="PTHR33753">
    <property type="entry name" value="1,4-BETA-D-GLUCAN CELLOBIOHYDROLASE B"/>
    <property type="match status" value="1"/>
</dbReference>
<accession>A0A9Q8Z3X7</accession>
<dbReference type="InterPro" id="IPR037019">
    <property type="entry name" value="Glyco_hydro_7_sf"/>
</dbReference>
<dbReference type="PANTHER" id="PTHR33753:SF1">
    <property type="entry name" value="ENDO-BETA-1,4-GLUCANASE CELB"/>
    <property type="match status" value="1"/>
</dbReference>
<feature type="signal peptide" evidence="10">
    <location>
        <begin position="1"/>
        <end position="17"/>
    </location>
</feature>
<comment type="catalytic activity">
    <reaction evidence="1">
        <text>Endohydrolysis of (1-&gt;4)-beta-D-glucosidic linkages in cellulose, lichenin and cereal beta-D-glucans.</text>
        <dbReference type="EC" id="3.2.1.4"/>
    </reaction>
</comment>
<dbReference type="InterPro" id="IPR001722">
    <property type="entry name" value="Glyco_hydro_7"/>
</dbReference>
<dbReference type="Pfam" id="PF00840">
    <property type="entry name" value="Glyco_hydro_7"/>
    <property type="match status" value="1"/>
</dbReference>
<dbReference type="CDD" id="cd07999">
    <property type="entry name" value="GH7_CBH_EG"/>
    <property type="match status" value="1"/>
</dbReference>
<keyword evidence="4 9" id="KW-0136">Cellulose degradation</keyword>
<dbReference type="InterPro" id="IPR013320">
    <property type="entry name" value="ConA-like_dom_sf"/>
</dbReference>
<evidence type="ECO:0000256" key="3">
    <source>
        <dbReference type="ARBA" id="ARBA00022801"/>
    </source>
</evidence>
<dbReference type="PRINTS" id="PR00734">
    <property type="entry name" value="GLHYDRLASE7"/>
</dbReference>
<evidence type="ECO:0000256" key="4">
    <source>
        <dbReference type="ARBA" id="ARBA00023001"/>
    </source>
</evidence>
<dbReference type="AlphaFoldDB" id="A0A9Q8Z3X7"/>
<evidence type="ECO:0000256" key="7">
    <source>
        <dbReference type="ARBA" id="ARBA00023295"/>
    </source>
</evidence>
<keyword evidence="8 9" id="KW-0624">Polysaccharide degradation</keyword>
<evidence type="ECO:0000256" key="8">
    <source>
        <dbReference type="ARBA" id="ARBA00023326"/>
    </source>
</evidence>
<name>A0A9Q8Z3X7_CURCL</name>
<comment type="similarity">
    <text evidence="2 9">Belongs to the glycosyl hydrolase 7 (cellulase C) family.</text>
</comment>
<evidence type="ECO:0000256" key="9">
    <source>
        <dbReference type="RuleBase" id="RU361164"/>
    </source>
</evidence>
<evidence type="ECO:0000256" key="5">
    <source>
        <dbReference type="ARBA" id="ARBA00023180"/>
    </source>
</evidence>
<evidence type="ECO:0000256" key="6">
    <source>
        <dbReference type="ARBA" id="ARBA00023277"/>
    </source>
</evidence>
<protein>
    <recommendedName>
        <fullName evidence="9">Glucanase</fullName>
        <ecNumber evidence="9">3.2.1.-</ecNumber>
    </recommendedName>
</protein>
<evidence type="ECO:0000256" key="10">
    <source>
        <dbReference type="SAM" id="SignalP"/>
    </source>
</evidence>
<evidence type="ECO:0000313" key="11">
    <source>
        <dbReference type="EMBL" id="USP75451.1"/>
    </source>
</evidence>
<dbReference type="GO" id="GO:0008810">
    <property type="term" value="F:cellulase activity"/>
    <property type="evidence" value="ECO:0007669"/>
    <property type="project" value="UniProtKB-EC"/>
</dbReference>
<dbReference type="GO" id="GO:0030245">
    <property type="term" value="P:cellulose catabolic process"/>
    <property type="evidence" value="ECO:0007669"/>
    <property type="project" value="UniProtKB-KW"/>
</dbReference>
<dbReference type="OrthoDB" id="412382at2759"/>
<dbReference type="Gene3D" id="2.70.100.10">
    <property type="entry name" value="Glycoside hydrolase, family 7, domain"/>
    <property type="match status" value="1"/>
</dbReference>
<sequence length="414" mass="44765">MSLSSLVTATLLGLASAQIMGTTPEEHPKLTTWKCTKADGCKALDTAVVVDSLRHRIHPKNNSSAICGDEYTDLDKTLCPDKKTCAETCVIEGISNYTSQAIYTNEDNLRLDMFNPSGVYSSPRVYLLAEGRKNYEMLQLTGNELSFDVDVTQLPCGMNSALYLSEMKADGGMSEYNTAGAALGTGYCDAQCFNKPFFNGEANVDGEGACCNEMDIWEANSRANQIAPHTCSKPGPFACTGDACGRSGDCDKSGCGDNPYKHRNSKDFYGPGMKVDTTKPFTVVTQFPAKDGVLQAIVRKYVQNGVVIENAMQNVTMDQAYCDARGAQMYNKLGGHKGMGDALARGMVLAMSVWWDKDSGMSWLDVDPSGPCNATEGFPDVIQSRVKNPTVTFSKIKWGEIGSTFAESNSTLAF</sequence>
<dbReference type="VEuPathDB" id="FungiDB:yc1106_02725"/>
<gene>
    <name evidence="11" type="ORF">yc1106_02725</name>
</gene>
<dbReference type="EMBL" id="CP089275">
    <property type="protein sequence ID" value="USP75451.1"/>
    <property type="molecule type" value="Genomic_DNA"/>
</dbReference>
<keyword evidence="5" id="KW-0325">Glycoprotein</keyword>
<keyword evidence="3 9" id="KW-0378">Hydrolase</keyword>
<proteinExistence type="inferred from homology"/>
<reference evidence="11" key="1">
    <citation type="submission" date="2021-12" db="EMBL/GenBank/DDBJ databases">
        <title>Curvularia clavata genome.</title>
        <authorList>
            <person name="Cao Y."/>
        </authorList>
    </citation>
    <scope>NUCLEOTIDE SEQUENCE</scope>
    <source>
        <strain evidence="11">Yc1106</strain>
    </source>
</reference>
<feature type="chain" id="PRO_5040202788" description="Glucanase" evidence="10">
    <location>
        <begin position="18"/>
        <end position="414"/>
    </location>
</feature>
<dbReference type="EC" id="3.2.1.-" evidence="9"/>
<dbReference type="SUPFAM" id="SSF49899">
    <property type="entry name" value="Concanavalin A-like lectins/glucanases"/>
    <property type="match status" value="1"/>
</dbReference>
<keyword evidence="10" id="KW-0732">Signal</keyword>
<keyword evidence="12" id="KW-1185">Reference proteome</keyword>
<evidence type="ECO:0000256" key="1">
    <source>
        <dbReference type="ARBA" id="ARBA00000966"/>
    </source>
</evidence>
<evidence type="ECO:0000256" key="2">
    <source>
        <dbReference type="ARBA" id="ARBA00006044"/>
    </source>
</evidence>
<keyword evidence="7 9" id="KW-0326">Glycosidase</keyword>
<dbReference type="Proteomes" id="UP001056012">
    <property type="component" value="Chromosome 2"/>
</dbReference>